<keyword evidence="5" id="KW-1185">Reference proteome</keyword>
<accession>R0FA79</accession>
<dbReference type="PANTHER" id="PTHR31607">
    <property type="entry name" value="DUF1216 DOMAIN-CONTAINING PROTEIN-RELATED"/>
    <property type="match status" value="1"/>
</dbReference>
<feature type="compositionally biased region" description="Basic residues" evidence="1">
    <location>
        <begin position="242"/>
        <end position="251"/>
    </location>
</feature>
<protein>
    <recommendedName>
        <fullName evidence="3">DUF1216 domain-containing protein</fullName>
    </recommendedName>
</protein>
<feature type="signal peptide" evidence="2">
    <location>
        <begin position="1"/>
        <end position="25"/>
    </location>
</feature>
<dbReference type="AlphaFoldDB" id="R0FA79"/>
<evidence type="ECO:0000313" key="5">
    <source>
        <dbReference type="Proteomes" id="UP000029121"/>
    </source>
</evidence>
<keyword evidence="2" id="KW-0732">Signal</keyword>
<gene>
    <name evidence="4" type="ORF">CARUB_v10007179mg</name>
</gene>
<feature type="region of interest" description="Disordered" evidence="1">
    <location>
        <begin position="185"/>
        <end position="259"/>
    </location>
</feature>
<evidence type="ECO:0000256" key="1">
    <source>
        <dbReference type="SAM" id="MobiDB-lite"/>
    </source>
</evidence>
<dbReference type="KEGG" id="crb:17879694"/>
<dbReference type="EMBL" id="KB870811">
    <property type="protein sequence ID" value="EOA18606.1"/>
    <property type="molecule type" value="Genomic_DNA"/>
</dbReference>
<evidence type="ECO:0000313" key="4">
    <source>
        <dbReference type="EMBL" id="EOA18606.1"/>
    </source>
</evidence>
<name>R0FA79_9BRAS</name>
<feature type="chain" id="PRO_5004349704" description="DUF1216 domain-containing protein" evidence="2">
    <location>
        <begin position="26"/>
        <end position="259"/>
    </location>
</feature>
<evidence type="ECO:0000259" key="3">
    <source>
        <dbReference type="Pfam" id="PF06746"/>
    </source>
</evidence>
<evidence type="ECO:0000256" key="2">
    <source>
        <dbReference type="SAM" id="SignalP"/>
    </source>
</evidence>
<feature type="domain" description="DUF1216" evidence="3">
    <location>
        <begin position="73"/>
        <end position="198"/>
    </location>
</feature>
<sequence>MPKFQLLLCFTILAVTITFFNVASAHVTIKPVLPQIQDPTTVKDVEPYTIKVVTNFLVDLEKECPKTEKFKVFFETFKAYSKYVCPVSKARGYESDMKAKASSLFKAMSALNSVENRSRGGQVNMSLDREKVEVMKTVKLLQSIGEKIASGRNNKLTVEQQKEIKDGILKWIQVVTRIAKIGEEIDSKDSSKPQTSQDGSNEEKSSTQTQTKRRSLRARAQITALPRGSRRTKVGNKDDTLRRRKSKRHTNIKSSKNNT</sequence>
<dbReference type="eggNOG" id="ENOG502QQXP">
    <property type="taxonomic scope" value="Eukaryota"/>
</dbReference>
<dbReference type="Proteomes" id="UP000029121">
    <property type="component" value="Unassembled WGS sequence"/>
</dbReference>
<reference evidence="5" key="1">
    <citation type="journal article" date="2013" name="Nat. Genet.">
        <title>The Capsella rubella genome and the genomic consequences of rapid mating system evolution.</title>
        <authorList>
            <person name="Slotte T."/>
            <person name="Hazzouri K.M."/>
            <person name="Agren J.A."/>
            <person name="Koenig D."/>
            <person name="Maumus F."/>
            <person name="Guo Y.L."/>
            <person name="Steige K."/>
            <person name="Platts A.E."/>
            <person name="Escobar J.S."/>
            <person name="Newman L.K."/>
            <person name="Wang W."/>
            <person name="Mandakova T."/>
            <person name="Vello E."/>
            <person name="Smith L.M."/>
            <person name="Henz S.R."/>
            <person name="Steffen J."/>
            <person name="Takuno S."/>
            <person name="Brandvain Y."/>
            <person name="Coop G."/>
            <person name="Andolfatto P."/>
            <person name="Hu T.T."/>
            <person name="Blanchette M."/>
            <person name="Clark R.M."/>
            <person name="Quesneville H."/>
            <person name="Nordborg M."/>
            <person name="Gaut B.S."/>
            <person name="Lysak M.A."/>
            <person name="Jenkins J."/>
            <person name="Grimwood J."/>
            <person name="Chapman J."/>
            <person name="Prochnik S."/>
            <person name="Shu S."/>
            <person name="Rokhsar D."/>
            <person name="Schmutz J."/>
            <person name="Weigel D."/>
            <person name="Wright S.I."/>
        </authorList>
    </citation>
    <scope>NUCLEOTIDE SEQUENCE [LARGE SCALE GENOMIC DNA]</scope>
    <source>
        <strain evidence="5">cv. Monte Gargano</strain>
    </source>
</reference>
<proteinExistence type="predicted"/>
<dbReference type="InterPro" id="IPR009605">
    <property type="entry name" value="DUF1216"/>
</dbReference>
<dbReference type="Pfam" id="PF06746">
    <property type="entry name" value="DUF1216"/>
    <property type="match status" value="1"/>
</dbReference>
<organism evidence="4 5">
    <name type="scientific">Capsella rubella</name>
    <dbReference type="NCBI Taxonomy" id="81985"/>
    <lineage>
        <taxon>Eukaryota</taxon>
        <taxon>Viridiplantae</taxon>
        <taxon>Streptophyta</taxon>
        <taxon>Embryophyta</taxon>
        <taxon>Tracheophyta</taxon>
        <taxon>Spermatophyta</taxon>
        <taxon>Magnoliopsida</taxon>
        <taxon>eudicotyledons</taxon>
        <taxon>Gunneridae</taxon>
        <taxon>Pentapetalae</taxon>
        <taxon>rosids</taxon>
        <taxon>malvids</taxon>
        <taxon>Brassicales</taxon>
        <taxon>Brassicaceae</taxon>
        <taxon>Camelineae</taxon>
        <taxon>Capsella</taxon>
    </lineage>
</organism>
<dbReference type="OrthoDB" id="1109165at2759"/>
<dbReference type="PANTHER" id="PTHR31607:SF36">
    <property type="entry name" value="DUF1216 DOMAIN-CONTAINING PROTEIN"/>
    <property type="match status" value="1"/>
</dbReference>